<accession>A0AA88U810</accession>
<dbReference type="EC" id="3.2.1.23" evidence="3"/>
<dbReference type="GO" id="GO:0004565">
    <property type="term" value="F:beta-galactosidase activity"/>
    <property type="evidence" value="ECO:0007669"/>
    <property type="project" value="UniProtKB-EC"/>
</dbReference>
<keyword evidence="4" id="KW-0732">Signal</keyword>
<reference evidence="9" key="1">
    <citation type="submission" date="2022-12" db="EMBL/GenBank/DDBJ databases">
        <title>Draft genome assemblies for two species of Escallonia (Escalloniales).</title>
        <authorList>
            <person name="Chanderbali A."/>
            <person name="Dervinis C."/>
            <person name="Anghel I."/>
            <person name="Soltis D."/>
            <person name="Soltis P."/>
            <person name="Zapata F."/>
        </authorList>
    </citation>
    <scope>NUCLEOTIDE SEQUENCE</scope>
    <source>
        <strain evidence="9">UCBG92.1500</strain>
        <tissue evidence="9">Leaf</tissue>
    </source>
</reference>
<dbReference type="AlphaFoldDB" id="A0AA88U810"/>
<dbReference type="InterPro" id="IPR031330">
    <property type="entry name" value="Gly_Hdrlase_35_cat"/>
</dbReference>
<dbReference type="Pfam" id="PF17834">
    <property type="entry name" value="GHD"/>
    <property type="match status" value="1"/>
</dbReference>
<evidence type="ECO:0000256" key="3">
    <source>
        <dbReference type="ARBA" id="ARBA00012756"/>
    </source>
</evidence>
<name>A0AA88U810_9ASTE</name>
<dbReference type="GO" id="GO:0005975">
    <property type="term" value="P:carbohydrate metabolic process"/>
    <property type="evidence" value="ECO:0007669"/>
    <property type="project" value="InterPro"/>
</dbReference>
<comment type="caution">
    <text evidence="9">The sequence shown here is derived from an EMBL/GenBank/DDBJ whole genome shotgun (WGS) entry which is preliminary data.</text>
</comment>
<evidence type="ECO:0000256" key="1">
    <source>
        <dbReference type="ARBA" id="ARBA00001412"/>
    </source>
</evidence>
<dbReference type="Proteomes" id="UP001187471">
    <property type="component" value="Unassembled WGS sequence"/>
</dbReference>
<proteinExistence type="inferred from homology"/>
<dbReference type="Gene3D" id="2.60.120.260">
    <property type="entry name" value="Galactose-binding domain-like"/>
    <property type="match status" value="1"/>
</dbReference>
<feature type="domain" description="Beta-galactosidase beta-sandwich" evidence="8">
    <location>
        <begin position="128"/>
        <end position="183"/>
    </location>
</feature>
<sequence>MGPYGEAGKSYIKWRAELAVSLNVGVPWVTCKQADAPEPMYHGGTNFGRTAGGPYIATSYEYDAPLDEYGNLNQPKWGHLKQLHAAIKSVEKILTNSTSTTKEFGNANVCIRHKFSQSSAFDRCQLTTYTNAATGERVCFLSNLNTTQDAHIDLQKDGKYFVPAWSVSILEGCNKEIYNSAKIDHTSSLIDHRDLGLGFYHVLLE</sequence>
<comment type="similarity">
    <text evidence="2">Belongs to the glycosyl hydrolase 35 family.</text>
</comment>
<evidence type="ECO:0000256" key="5">
    <source>
        <dbReference type="ARBA" id="ARBA00022801"/>
    </source>
</evidence>
<keyword evidence="5" id="KW-0378">Hydrolase</keyword>
<comment type="catalytic activity">
    <reaction evidence="1">
        <text>Hydrolysis of terminal non-reducing beta-D-galactose residues in beta-D-galactosides.</text>
        <dbReference type="EC" id="3.2.1.23"/>
    </reaction>
</comment>
<protein>
    <recommendedName>
        <fullName evidence="3">beta-galactosidase</fullName>
        <ecNumber evidence="3">3.2.1.23</ecNumber>
    </recommendedName>
</protein>
<evidence type="ECO:0000313" key="9">
    <source>
        <dbReference type="EMBL" id="KAK2974053.1"/>
    </source>
</evidence>
<organism evidence="9 10">
    <name type="scientific">Escallonia rubra</name>
    <dbReference type="NCBI Taxonomy" id="112253"/>
    <lineage>
        <taxon>Eukaryota</taxon>
        <taxon>Viridiplantae</taxon>
        <taxon>Streptophyta</taxon>
        <taxon>Embryophyta</taxon>
        <taxon>Tracheophyta</taxon>
        <taxon>Spermatophyta</taxon>
        <taxon>Magnoliopsida</taxon>
        <taxon>eudicotyledons</taxon>
        <taxon>Gunneridae</taxon>
        <taxon>Pentapetalae</taxon>
        <taxon>asterids</taxon>
        <taxon>campanulids</taxon>
        <taxon>Escalloniales</taxon>
        <taxon>Escalloniaceae</taxon>
        <taxon>Escallonia</taxon>
    </lineage>
</organism>
<evidence type="ECO:0000313" key="10">
    <source>
        <dbReference type="Proteomes" id="UP001187471"/>
    </source>
</evidence>
<dbReference type="PRINTS" id="PR00742">
    <property type="entry name" value="GLHYDRLASE35"/>
</dbReference>
<feature type="domain" description="Glycoside hydrolase 35 catalytic" evidence="7">
    <location>
        <begin position="40"/>
        <end position="86"/>
    </location>
</feature>
<dbReference type="SUPFAM" id="SSF51445">
    <property type="entry name" value="(Trans)glycosidases"/>
    <property type="match status" value="1"/>
</dbReference>
<dbReference type="InterPro" id="IPR001944">
    <property type="entry name" value="Glycoside_Hdrlase_35"/>
</dbReference>
<dbReference type="PANTHER" id="PTHR23421">
    <property type="entry name" value="BETA-GALACTOSIDASE RELATED"/>
    <property type="match status" value="1"/>
</dbReference>
<gene>
    <name evidence="9" type="ORF">RJ640_006245</name>
</gene>
<evidence type="ECO:0000259" key="7">
    <source>
        <dbReference type="Pfam" id="PF01301"/>
    </source>
</evidence>
<dbReference type="EMBL" id="JAVXUO010002345">
    <property type="protein sequence ID" value="KAK2974053.1"/>
    <property type="molecule type" value="Genomic_DNA"/>
</dbReference>
<dbReference type="FunFam" id="2.60.120.260:FF:000142">
    <property type="entry name" value="Beta-galactosidase"/>
    <property type="match status" value="1"/>
</dbReference>
<keyword evidence="6" id="KW-0326">Glycosidase</keyword>
<dbReference type="Pfam" id="PF01301">
    <property type="entry name" value="Glyco_hydro_35"/>
    <property type="match status" value="1"/>
</dbReference>
<evidence type="ECO:0000256" key="6">
    <source>
        <dbReference type="ARBA" id="ARBA00023295"/>
    </source>
</evidence>
<evidence type="ECO:0000256" key="4">
    <source>
        <dbReference type="ARBA" id="ARBA00022729"/>
    </source>
</evidence>
<evidence type="ECO:0000256" key="2">
    <source>
        <dbReference type="ARBA" id="ARBA00009809"/>
    </source>
</evidence>
<dbReference type="InterPro" id="IPR017853">
    <property type="entry name" value="GH"/>
</dbReference>
<keyword evidence="10" id="KW-1185">Reference proteome</keyword>
<dbReference type="InterPro" id="IPR041392">
    <property type="entry name" value="GHD"/>
</dbReference>
<evidence type="ECO:0000259" key="8">
    <source>
        <dbReference type="Pfam" id="PF17834"/>
    </source>
</evidence>